<name>A0A0A2FBD3_9PORP</name>
<gene>
    <name evidence="1" type="ORF">HR15_09095</name>
</gene>
<evidence type="ECO:0000313" key="1">
    <source>
        <dbReference type="EMBL" id="KGN85739.1"/>
    </source>
</evidence>
<dbReference type="RefSeq" id="WP_039425898.1">
    <property type="nucleotide sequence ID" value="NZ_JRAK01000122.1"/>
</dbReference>
<dbReference type="Proteomes" id="UP000030146">
    <property type="component" value="Unassembled WGS sequence"/>
</dbReference>
<reference evidence="1 2" key="1">
    <citation type="submission" date="2014-08" db="EMBL/GenBank/DDBJ databases">
        <title>Porphyromonas gulae strain:COT-052_OH3439 Genome sequencing.</title>
        <authorList>
            <person name="Wallis C."/>
            <person name="Deusch O."/>
            <person name="O'Flynn C."/>
            <person name="Davis I."/>
            <person name="Jospin G."/>
            <person name="Darling A.E."/>
            <person name="Coil D.A."/>
            <person name="Alexiev A."/>
            <person name="Horsfall A."/>
            <person name="Kirkwood N."/>
            <person name="Harris S."/>
            <person name="Eisen J.A."/>
        </authorList>
    </citation>
    <scope>NUCLEOTIDE SEQUENCE [LARGE SCALE GENOMIC DNA]</scope>
    <source>
        <strain evidence="2">COT-052 OH3439</strain>
    </source>
</reference>
<keyword evidence="2" id="KW-1185">Reference proteome</keyword>
<proteinExistence type="predicted"/>
<organism evidence="1 2">
    <name type="scientific">Porphyromonas gulae</name>
    <dbReference type="NCBI Taxonomy" id="111105"/>
    <lineage>
        <taxon>Bacteria</taxon>
        <taxon>Pseudomonadati</taxon>
        <taxon>Bacteroidota</taxon>
        <taxon>Bacteroidia</taxon>
        <taxon>Bacteroidales</taxon>
        <taxon>Porphyromonadaceae</taxon>
        <taxon>Porphyromonas</taxon>
    </lineage>
</organism>
<evidence type="ECO:0000313" key="2">
    <source>
        <dbReference type="Proteomes" id="UP000030146"/>
    </source>
</evidence>
<comment type="caution">
    <text evidence="1">The sequence shown here is derived from an EMBL/GenBank/DDBJ whole genome shotgun (WGS) entry which is preliminary data.</text>
</comment>
<dbReference type="PATRIC" id="fig|111105.18.peg.723"/>
<protein>
    <submittedName>
        <fullName evidence="1">Uncharacterized protein</fullName>
    </submittedName>
</protein>
<dbReference type="AlphaFoldDB" id="A0A0A2FBD3"/>
<sequence>MITVQKPYTLTVTDKTITVSCSGEVAVFDMNGRCLALEADKMVFVGQTDFYILRIVVDGKTYVERISTK</sequence>
<accession>A0A0A2FBD3</accession>
<dbReference type="EMBL" id="JRAK01000122">
    <property type="protein sequence ID" value="KGN85739.1"/>
    <property type="molecule type" value="Genomic_DNA"/>
</dbReference>